<feature type="transmembrane region" description="Helical" evidence="1">
    <location>
        <begin position="214"/>
        <end position="235"/>
    </location>
</feature>
<feature type="transmembrane region" description="Helical" evidence="1">
    <location>
        <begin position="166"/>
        <end position="185"/>
    </location>
</feature>
<dbReference type="Proteomes" id="UP000001861">
    <property type="component" value="Unassembled WGS sequence"/>
</dbReference>
<keyword evidence="1" id="KW-1133">Transmembrane helix</keyword>
<dbReference type="RefSeq" id="XP_001840200.2">
    <property type="nucleotide sequence ID" value="XM_001840148.2"/>
</dbReference>
<organism evidence="2 3">
    <name type="scientific">Coprinopsis cinerea (strain Okayama-7 / 130 / ATCC MYA-4618 / FGSC 9003)</name>
    <name type="common">Inky cap fungus</name>
    <name type="synonym">Hormographiella aspergillata</name>
    <dbReference type="NCBI Taxonomy" id="240176"/>
    <lineage>
        <taxon>Eukaryota</taxon>
        <taxon>Fungi</taxon>
        <taxon>Dikarya</taxon>
        <taxon>Basidiomycota</taxon>
        <taxon>Agaricomycotina</taxon>
        <taxon>Agaricomycetes</taxon>
        <taxon>Agaricomycetidae</taxon>
        <taxon>Agaricales</taxon>
        <taxon>Agaricineae</taxon>
        <taxon>Psathyrellaceae</taxon>
        <taxon>Coprinopsis</taxon>
    </lineage>
</organism>
<accession>A8PBJ7</accession>
<gene>
    <name evidence="2" type="ORF">CC1G_02663</name>
</gene>
<dbReference type="EMBL" id="AACS02000004">
    <property type="protein sequence ID" value="EAU81647.2"/>
    <property type="molecule type" value="Genomic_DNA"/>
</dbReference>
<feature type="transmembrane region" description="Helical" evidence="1">
    <location>
        <begin position="70"/>
        <end position="92"/>
    </location>
</feature>
<feature type="transmembrane region" description="Helical" evidence="1">
    <location>
        <begin position="286"/>
        <end position="305"/>
    </location>
</feature>
<sequence length="440" mass="49231">MAADITDRASKSPVAAVAVLYYDDMDDIDENDRTHFIDNLRATLVATLIVQHAINETAATSYPHFDSLPLSLFVLLSKTVVPGLFFLISGYASSITRITESSGYYGGGRSDAEFIWRKTIRLLLPALVYGGIGHVVLWMVLTKSLPSTFFDGGPLAWSFSRLEGPIAYLAFLYLMDMAYVSLFPARRGASPLPSEKRRSQPRSFETLVKSKRDWYTAVLAAVLLLSIWTFLVAASGRTDQPTFTFPISFAAYDPISPVAPFQYIFAYMAGARLYKWQNHILIPYNYAVPAFALSLVTSLGTFILAHEYSPSLQKLLDLNTPSAIHPSFVDGGFNLHTLFYAVWTTCSFVAISLTLVSIFAHSGWTRRDWGVVTKHCYLPVWLHMLPIAVLTRSFAADEGRWGELWERGVEWRCFLVSGGSVLFSWVASFFIVFMGRILSY</sequence>
<feature type="transmembrane region" description="Helical" evidence="1">
    <location>
        <begin position="122"/>
        <end position="141"/>
    </location>
</feature>
<dbReference type="HOGENOM" id="CLU_622585_0_0_1"/>
<dbReference type="OrthoDB" id="4141464at2759"/>
<comment type="caution">
    <text evidence="2">The sequence shown here is derived from an EMBL/GenBank/DDBJ whole genome shotgun (WGS) entry which is preliminary data.</text>
</comment>
<feature type="transmembrane region" description="Helical" evidence="1">
    <location>
        <begin position="415"/>
        <end position="438"/>
    </location>
</feature>
<evidence type="ECO:0000313" key="3">
    <source>
        <dbReference type="Proteomes" id="UP000001861"/>
    </source>
</evidence>
<evidence type="ECO:0000256" key="1">
    <source>
        <dbReference type="SAM" id="Phobius"/>
    </source>
</evidence>
<keyword evidence="1" id="KW-0472">Membrane</keyword>
<protein>
    <recommendedName>
        <fullName evidence="4">Acyltransferase 3 domain-containing protein</fullName>
    </recommendedName>
</protein>
<name>A8PBJ7_COPC7</name>
<feature type="transmembrane region" description="Helical" evidence="1">
    <location>
        <begin position="338"/>
        <end position="364"/>
    </location>
</feature>
<keyword evidence="1" id="KW-0812">Transmembrane</keyword>
<dbReference type="OMA" id="ITIGNCF"/>
<dbReference type="VEuPathDB" id="FungiDB:CC1G_02663"/>
<dbReference type="AlphaFoldDB" id="A8PBJ7"/>
<dbReference type="GeneID" id="6016832"/>
<feature type="transmembrane region" description="Helical" evidence="1">
    <location>
        <begin position="255"/>
        <end position="274"/>
    </location>
</feature>
<evidence type="ECO:0008006" key="4">
    <source>
        <dbReference type="Google" id="ProtNLM"/>
    </source>
</evidence>
<reference evidence="2 3" key="1">
    <citation type="journal article" date="2010" name="Proc. Natl. Acad. Sci. U.S.A.">
        <title>Insights into evolution of multicellular fungi from the assembled chromosomes of the mushroom Coprinopsis cinerea (Coprinus cinereus).</title>
        <authorList>
            <person name="Stajich J.E."/>
            <person name="Wilke S.K."/>
            <person name="Ahren D."/>
            <person name="Au C.H."/>
            <person name="Birren B.W."/>
            <person name="Borodovsky M."/>
            <person name="Burns C."/>
            <person name="Canback B."/>
            <person name="Casselton L.A."/>
            <person name="Cheng C.K."/>
            <person name="Deng J."/>
            <person name="Dietrich F.S."/>
            <person name="Fargo D.C."/>
            <person name="Farman M.L."/>
            <person name="Gathman A.C."/>
            <person name="Goldberg J."/>
            <person name="Guigo R."/>
            <person name="Hoegger P.J."/>
            <person name="Hooker J.B."/>
            <person name="Huggins A."/>
            <person name="James T.Y."/>
            <person name="Kamada T."/>
            <person name="Kilaru S."/>
            <person name="Kodira C."/>
            <person name="Kues U."/>
            <person name="Kupfer D."/>
            <person name="Kwan H.S."/>
            <person name="Lomsadze A."/>
            <person name="Li W."/>
            <person name="Lilly W.W."/>
            <person name="Ma L.J."/>
            <person name="Mackey A.J."/>
            <person name="Manning G."/>
            <person name="Martin F."/>
            <person name="Muraguchi H."/>
            <person name="Natvig D.O."/>
            <person name="Palmerini H."/>
            <person name="Ramesh M.A."/>
            <person name="Rehmeyer C.J."/>
            <person name="Roe B.A."/>
            <person name="Shenoy N."/>
            <person name="Stanke M."/>
            <person name="Ter-Hovhannisyan V."/>
            <person name="Tunlid A."/>
            <person name="Velagapudi R."/>
            <person name="Vision T.J."/>
            <person name="Zeng Q."/>
            <person name="Zolan M.E."/>
            <person name="Pukkila P.J."/>
        </authorList>
    </citation>
    <scope>NUCLEOTIDE SEQUENCE [LARGE SCALE GENOMIC DNA]</scope>
    <source>
        <strain evidence="3">Okayama-7 / 130 / ATCC MYA-4618 / FGSC 9003</strain>
    </source>
</reference>
<keyword evidence="3" id="KW-1185">Reference proteome</keyword>
<evidence type="ECO:0000313" key="2">
    <source>
        <dbReference type="EMBL" id="EAU81647.2"/>
    </source>
</evidence>
<dbReference type="InParanoid" id="A8PBJ7"/>
<proteinExistence type="predicted"/>
<dbReference type="KEGG" id="cci:CC1G_02663"/>